<gene>
    <name evidence="1" type="ORF">K1T71_004311</name>
</gene>
<name>A0ACC1D7E4_9NEOP</name>
<reference evidence="1 2" key="1">
    <citation type="journal article" date="2021" name="Front. Genet.">
        <title>Chromosome-Level Genome Assembly Reveals Significant Gene Expansion in the Toll and IMD Signaling Pathways of Dendrolimus kikuchii.</title>
        <authorList>
            <person name="Zhou J."/>
            <person name="Wu P."/>
            <person name="Xiong Z."/>
            <person name="Liu N."/>
            <person name="Zhao N."/>
            <person name="Ji M."/>
            <person name="Qiu Y."/>
            <person name="Yang B."/>
        </authorList>
    </citation>
    <scope>NUCLEOTIDE SEQUENCE [LARGE SCALE GENOMIC DNA]</scope>
    <source>
        <strain evidence="1">Ann1</strain>
    </source>
</reference>
<keyword evidence="2" id="KW-1185">Reference proteome</keyword>
<organism evidence="1 2">
    <name type="scientific">Dendrolimus kikuchii</name>
    <dbReference type="NCBI Taxonomy" id="765133"/>
    <lineage>
        <taxon>Eukaryota</taxon>
        <taxon>Metazoa</taxon>
        <taxon>Ecdysozoa</taxon>
        <taxon>Arthropoda</taxon>
        <taxon>Hexapoda</taxon>
        <taxon>Insecta</taxon>
        <taxon>Pterygota</taxon>
        <taxon>Neoptera</taxon>
        <taxon>Endopterygota</taxon>
        <taxon>Lepidoptera</taxon>
        <taxon>Glossata</taxon>
        <taxon>Ditrysia</taxon>
        <taxon>Bombycoidea</taxon>
        <taxon>Lasiocampidae</taxon>
        <taxon>Dendrolimus</taxon>
    </lineage>
</organism>
<comment type="caution">
    <text evidence="1">The sequence shown here is derived from an EMBL/GenBank/DDBJ whole genome shotgun (WGS) entry which is preliminary data.</text>
</comment>
<evidence type="ECO:0000313" key="2">
    <source>
        <dbReference type="Proteomes" id="UP000824533"/>
    </source>
</evidence>
<proteinExistence type="predicted"/>
<accession>A0ACC1D7E4</accession>
<evidence type="ECO:0000313" key="1">
    <source>
        <dbReference type="EMBL" id="KAJ0179720.1"/>
    </source>
</evidence>
<protein>
    <submittedName>
        <fullName evidence="1">Uncharacterized protein</fullName>
    </submittedName>
</protein>
<dbReference type="EMBL" id="CM034393">
    <property type="protein sequence ID" value="KAJ0179720.1"/>
    <property type="molecule type" value="Genomic_DNA"/>
</dbReference>
<sequence length="569" mass="63641">MDSQIRFSAIILESDPGFWTKTSWLQLGYGFWVDLTYVAIGLAFGFPAVSIPQLNAEDSNIILTQMEQSWIASVLSLASPVGCIFCGFLLDRFGRRFAIVSCQIPMTVGWIYIGLAKKALDIIIGRIITGVGCGMAMTGPQIYISEISLPNMRGLIGAFPGLALSIGIIMQASLGSFLEWRTLCLICSIYTIILLIADLWLPETPYFKLLKGTAENAKNSLKKFRAKGYNIDAEMEQLIEFKIDNNIRSLTLQEHFQALLMQSSCKPFSIVTMYMIILQSSGVSIVLMWTLDILQRSHSSVDAYLGNVILGVSRLITGIVVSILLFKVGRKPLALTSGLGVGIGSLMAGGYLYYTNTVTVFPMVCYVIYIISATLGYYTLPLLIMVELYPLQVRGILGGISVSFVMFLMFVTTYSYPYVRDAIGFRNTILTFGVCSLLGCIYMFFCLPETKDLTLQEIEEYYNKRRPTLTSQRKIMSIQLSRTLTRSDIYAGKSLEKQNFGDKSKKRIQGDKDLLSNKTKSEPKVTYADKDKYRDRKDDQNNEAGTSNVDKKNGTEDKDKKEKDDVKKK</sequence>
<dbReference type="Proteomes" id="UP000824533">
    <property type="component" value="Linkage Group LG07"/>
</dbReference>